<dbReference type="EMBL" id="JAGKHQ010000019">
    <property type="protein sequence ID" value="KAG7482711.1"/>
    <property type="molecule type" value="Genomic_DNA"/>
</dbReference>
<keyword evidence="2" id="KW-1185">Reference proteome</keyword>
<organism evidence="1 2">
    <name type="scientific">Solea senegalensis</name>
    <name type="common">Senegalese sole</name>
    <dbReference type="NCBI Taxonomy" id="28829"/>
    <lineage>
        <taxon>Eukaryota</taxon>
        <taxon>Metazoa</taxon>
        <taxon>Chordata</taxon>
        <taxon>Craniata</taxon>
        <taxon>Vertebrata</taxon>
        <taxon>Euteleostomi</taxon>
        <taxon>Actinopterygii</taxon>
        <taxon>Neopterygii</taxon>
        <taxon>Teleostei</taxon>
        <taxon>Neoteleostei</taxon>
        <taxon>Acanthomorphata</taxon>
        <taxon>Carangaria</taxon>
        <taxon>Pleuronectiformes</taxon>
        <taxon>Pleuronectoidei</taxon>
        <taxon>Soleidae</taxon>
        <taxon>Solea</taxon>
    </lineage>
</organism>
<evidence type="ECO:0000313" key="1">
    <source>
        <dbReference type="EMBL" id="KAG7482711.1"/>
    </source>
</evidence>
<accession>A0AAV6Q777</accession>
<comment type="caution">
    <text evidence="1">The sequence shown here is derived from an EMBL/GenBank/DDBJ whole genome shotgun (WGS) entry which is preliminary data.</text>
</comment>
<evidence type="ECO:0000313" key="2">
    <source>
        <dbReference type="Proteomes" id="UP000693946"/>
    </source>
</evidence>
<dbReference type="AlphaFoldDB" id="A0AAV6Q777"/>
<protein>
    <submittedName>
        <fullName evidence="1">Uncharacterized protein</fullName>
    </submittedName>
</protein>
<name>A0AAV6Q777_SOLSE</name>
<gene>
    <name evidence="1" type="ORF">JOB18_028521</name>
</gene>
<dbReference type="Proteomes" id="UP000693946">
    <property type="component" value="Linkage Group LG7"/>
</dbReference>
<proteinExistence type="predicted"/>
<reference evidence="1 2" key="1">
    <citation type="journal article" date="2021" name="Sci. Rep.">
        <title>Chromosome anchoring in Senegalese sole (Solea senegalensis) reveals sex-associated markers and genome rearrangements in flatfish.</title>
        <authorList>
            <person name="Guerrero-Cozar I."/>
            <person name="Gomez-Garrido J."/>
            <person name="Berbel C."/>
            <person name="Martinez-Blanch J.F."/>
            <person name="Alioto T."/>
            <person name="Claros M.G."/>
            <person name="Gagnaire P.A."/>
            <person name="Manchado M."/>
        </authorList>
    </citation>
    <scope>NUCLEOTIDE SEQUENCE [LARGE SCALE GENOMIC DNA]</scope>
    <source>
        <strain evidence="1">Sse05_10M</strain>
    </source>
</reference>
<sequence>MCGHSVFFSLRPPHSEDGGVVGVSPLAALAALWLRCSSRKRTRSAQVGGDRLAAERTVLLLLSRHRRRHLPLCCAGPRFTSVCSNRPFSRTKAQRSNFVPDASSGRCPELCRRLRQISTHPAPVLKDDMTSQ</sequence>